<dbReference type="SUPFAM" id="SSF55874">
    <property type="entry name" value="ATPase domain of HSP90 chaperone/DNA topoisomerase II/histidine kinase"/>
    <property type="match status" value="1"/>
</dbReference>
<keyword evidence="3" id="KW-0418">Kinase</keyword>
<feature type="domain" description="Sensor histidine kinase NatK-like C-terminal" evidence="2">
    <location>
        <begin position="171"/>
        <end position="269"/>
    </location>
</feature>
<keyword evidence="3" id="KW-0808">Transferase</keyword>
<dbReference type="Proteomes" id="UP000095409">
    <property type="component" value="Unassembled WGS sequence"/>
</dbReference>
<organism evidence="3 6">
    <name type="scientific">Blautia obeum</name>
    <dbReference type="NCBI Taxonomy" id="40520"/>
    <lineage>
        <taxon>Bacteria</taxon>
        <taxon>Bacillati</taxon>
        <taxon>Bacillota</taxon>
        <taxon>Clostridia</taxon>
        <taxon>Lachnospirales</taxon>
        <taxon>Lachnospiraceae</taxon>
        <taxon>Blautia</taxon>
    </lineage>
</organism>
<dbReference type="GO" id="GO:0016301">
    <property type="term" value="F:kinase activity"/>
    <property type="evidence" value="ECO:0007669"/>
    <property type="project" value="UniProtKB-KW"/>
</dbReference>
<feature type="transmembrane region" description="Helical" evidence="1">
    <location>
        <begin position="29"/>
        <end position="49"/>
    </location>
</feature>
<dbReference type="InterPro" id="IPR036890">
    <property type="entry name" value="HATPase_C_sf"/>
</dbReference>
<keyword evidence="1" id="KW-0472">Membrane</keyword>
<dbReference type="AlphaFoldDB" id="A0A174ARV7"/>
<dbReference type="Pfam" id="PF14501">
    <property type="entry name" value="HATPase_c_5"/>
    <property type="match status" value="1"/>
</dbReference>
<name>A0A174ARV7_9FIRM</name>
<feature type="transmembrane region" description="Helical" evidence="1">
    <location>
        <begin position="7"/>
        <end position="23"/>
    </location>
</feature>
<evidence type="ECO:0000313" key="8">
    <source>
        <dbReference type="Proteomes" id="UP000293506"/>
    </source>
</evidence>
<evidence type="ECO:0000313" key="4">
    <source>
        <dbReference type="EMBL" id="RGS73258.1"/>
    </source>
</evidence>
<dbReference type="Proteomes" id="UP000284242">
    <property type="component" value="Unassembled WGS sequence"/>
</dbReference>
<keyword evidence="1" id="KW-0812">Transmembrane</keyword>
<gene>
    <name evidence="4" type="ORF">DWX77_09365</name>
    <name evidence="5" type="ORF">EAI82_00335</name>
    <name evidence="3" type="ORF">ERS852394_01108</name>
</gene>
<evidence type="ECO:0000313" key="3">
    <source>
        <dbReference type="EMBL" id="CUN90599.1"/>
    </source>
</evidence>
<reference evidence="5 8" key="3">
    <citation type="journal article" date="2019" name="Science, e1252229">
        <title>Invertible promoters mediate bacterial phase variation, antibiotic resistance, and host adaptation in the gut.</title>
        <authorList>
            <person name="Jiang X."/>
            <person name="Hall A.B."/>
            <person name="Arthur T.D."/>
            <person name="Plichta D.R."/>
            <person name="Covington C.T."/>
            <person name="Poyet M."/>
            <person name="Crothers J."/>
            <person name="Moses P.L."/>
            <person name="Tolonen A.C."/>
            <person name="Vlamakis H."/>
            <person name="Alm E.J."/>
            <person name="Xavier R.J."/>
        </authorList>
    </citation>
    <scope>NUCLEOTIDE SEQUENCE [LARGE SCALE GENOMIC DNA]</scope>
    <source>
        <strain evidence="5">Af_0058</strain>
        <strain evidence="8">af_0058</strain>
    </source>
</reference>
<accession>A0A174ARV7</accession>
<evidence type="ECO:0000256" key="1">
    <source>
        <dbReference type="SAM" id="Phobius"/>
    </source>
</evidence>
<dbReference type="RefSeq" id="WP_055065875.1">
    <property type="nucleotide sequence ID" value="NZ_CYZD01000004.1"/>
</dbReference>
<evidence type="ECO:0000313" key="6">
    <source>
        <dbReference type="Proteomes" id="UP000095409"/>
    </source>
</evidence>
<sequence length="273" mass="31710">MIFRRKITLIISLIFFQLFYLLAHYSGQYLNLFFLLTSLAALIVCYNVYQLLLQIFTSQKIDSELSLLQKQQALKNKHLQFIHQQESNSLKFQEQFTETLQKAQKLLHAGNCEKTHKLIHTALETFQNDRFHPYCEDNLILVILESKRMLAEHSGINVNYQIFLPEKSLIQPTDLSSVLFNLLDNAIEACSSSGFDKPHLSLSLTTSKGFLSILVRNSKNPLEVFDHNTTKENTFYHGLGLSIIEDICRKYDGSWQWNDCENTFESIILLRYC</sequence>
<evidence type="ECO:0000313" key="5">
    <source>
        <dbReference type="EMBL" id="RYT68653.1"/>
    </source>
</evidence>
<dbReference type="EMBL" id="RCXQ01000001">
    <property type="protein sequence ID" value="RYT68653.1"/>
    <property type="molecule type" value="Genomic_DNA"/>
</dbReference>
<evidence type="ECO:0000259" key="2">
    <source>
        <dbReference type="Pfam" id="PF14501"/>
    </source>
</evidence>
<reference evidence="4 7" key="2">
    <citation type="submission" date="2018-08" db="EMBL/GenBank/DDBJ databases">
        <title>A genome reference for cultivated species of the human gut microbiota.</title>
        <authorList>
            <person name="Zou Y."/>
            <person name="Xue W."/>
            <person name="Luo G."/>
        </authorList>
    </citation>
    <scope>NUCLEOTIDE SEQUENCE [LARGE SCALE GENOMIC DNA]</scope>
    <source>
        <strain evidence="4 7">AF21-24</strain>
    </source>
</reference>
<dbReference type="EMBL" id="QRVV01000023">
    <property type="protein sequence ID" value="RGS73258.1"/>
    <property type="molecule type" value="Genomic_DNA"/>
</dbReference>
<protein>
    <submittedName>
        <fullName evidence="4">GHKL domain-containing protein</fullName>
    </submittedName>
    <submittedName>
        <fullName evidence="3">Histidine kinase-, DNA gyrase B-, and HSP90-like ATPase</fullName>
    </submittedName>
</protein>
<dbReference type="InterPro" id="IPR032834">
    <property type="entry name" value="NatK-like_C"/>
</dbReference>
<dbReference type="Gene3D" id="3.30.565.10">
    <property type="entry name" value="Histidine kinase-like ATPase, C-terminal domain"/>
    <property type="match status" value="1"/>
</dbReference>
<evidence type="ECO:0000313" key="7">
    <source>
        <dbReference type="Proteomes" id="UP000284242"/>
    </source>
</evidence>
<dbReference type="Proteomes" id="UP000293506">
    <property type="component" value="Unassembled WGS sequence"/>
</dbReference>
<keyword evidence="1" id="KW-1133">Transmembrane helix</keyword>
<proteinExistence type="predicted"/>
<dbReference type="EMBL" id="CYZD01000004">
    <property type="protein sequence ID" value="CUN90599.1"/>
    <property type="molecule type" value="Genomic_DNA"/>
</dbReference>
<reference evidence="3 6" key="1">
    <citation type="submission" date="2015-09" db="EMBL/GenBank/DDBJ databases">
        <authorList>
            <consortium name="Pathogen Informatics"/>
        </authorList>
    </citation>
    <scope>NUCLEOTIDE SEQUENCE [LARGE SCALE GENOMIC DNA]</scope>
    <source>
        <strain evidence="3 6">2789STDY5608837</strain>
    </source>
</reference>